<dbReference type="EMBL" id="MTCY01000010">
    <property type="protein sequence ID" value="OWP78409.1"/>
    <property type="molecule type" value="Genomic_DNA"/>
</dbReference>
<accession>A0A246GBY7</accession>
<reference evidence="1 2" key="1">
    <citation type="journal article" date="2017" name="Infect. Genet. Evol.">
        <title>Comparative genome analysis of fish pathogen Flavobacterium columnare reveals extensive sequence diversity within the species.</title>
        <authorList>
            <person name="Kayansamruaj P."/>
            <person name="Dong H.T."/>
            <person name="Hirono I."/>
            <person name="Kondo H."/>
            <person name="Senapin S."/>
            <person name="Rodkhum C."/>
        </authorList>
    </citation>
    <scope>NUCLEOTIDE SEQUENCE [LARGE SCALE GENOMIC DNA]</scope>
    <source>
        <strain evidence="1 2">1214</strain>
    </source>
</reference>
<sequence length="213" mass="25979">MQIDFSEYIQQRIEFYESFKKIQINDLQFSSKIHISNNVFKNINLDFEDFILRRKQKERVSSEENKIFKEKLISLYPNFKEISNCDNPAIYWFKIKHINYSNNKKLLEKFIKKRKTKNGWWSKPTKDLENLTEYLYLGKVEKNLFNRFIQHLGLGHKMTSSLKLNQWFNNIDSVDLEFQFLELNKEEIRYLEDIENFLWRTFNPLIGAEPRIK</sequence>
<organism evidence="1 2">
    <name type="scientific">Flavobacterium columnare</name>
    <dbReference type="NCBI Taxonomy" id="996"/>
    <lineage>
        <taxon>Bacteria</taxon>
        <taxon>Pseudomonadati</taxon>
        <taxon>Bacteroidota</taxon>
        <taxon>Flavobacteriia</taxon>
        <taxon>Flavobacteriales</taxon>
        <taxon>Flavobacteriaceae</taxon>
        <taxon>Flavobacterium</taxon>
    </lineage>
</organism>
<dbReference type="AlphaFoldDB" id="A0A246GBY7"/>
<evidence type="ECO:0000313" key="2">
    <source>
        <dbReference type="Proteomes" id="UP000198034"/>
    </source>
</evidence>
<protein>
    <submittedName>
        <fullName evidence="1">Uncharacterized protein</fullName>
    </submittedName>
</protein>
<evidence type="ECO:0000313" key="1">
    <source>
        <dbReference type="EMBL" id="OWP78409.1"/>
    </source>
</evidence>
<gene>
    <name evidence="1" type="ORF">BWK62_05020</name>
</gene>
<dbReference type="Proteomes" id="UP000198034">
    <property type="component" value="Unassembled WGS sequence"/>
</dbReference>
<dbReference type="OrthoDB" id="1376390at2"/>
<comment type="caution">
    <text evidence="1">The sequence shown here is derived from an EMBL/GenBank/DDBJ whole genome shotgun (WGS) entry which is preliminary data.</text>
</comment>
<name>A0A246GBY7_9FLAO</name>
<proteinExistence type="predicted"/>